<dbReference type="InterPro" id="IPR003675">
    <property type="entry name" value="Rce1/LyrA-like_dom"/>
</dbReference>
<reference evidence="3 4" key="1">
    <citation type="submission" date="2023-08" db="EMBL/GenBank/DDBJ databases">
        <title>Pleionea litopenaei sp. nov., isolated from stomach of juvenile Litopenaeus vannamei.</title>
        <authorList>
            <person name="Rho A.M."/>
            <person name="Hwang C.Y."/>
        </authorList>
    </citation>
    <scope>NUCLEOTIDE SEQUENCE [LARGE SCALE GENOMIC DNA]</scope>
    <source>
        <strain evidence="3 4">HL-JVS1</strain>
    </source>
</reference>
<dbReference type="GO" id="GO:0004175">
    <property type="term" value="F:endopeptidase activity"/>
    <property type="evidence" value="ECO:0007669"/>
    <property type="project" value="UniProtKB-ARBA"/>
</dbReference>
<gene>
    <name evidence="3" type="ORF">Q9312_01560</name>
</gene>
<dbReference type="KEGG" id="plei:Q9312_01560"/>
<protein>
    <submittedName>
        <fullName evidence="3">CPBP family intramembrane glutamic endopeptidase</fullName>
        <ecNumber evidence="3">3.4.-.-</ecNumber>
    </submittedName>
</protein>
<dbReference type="RefSeq" id="WP_309202765.1">
    <property type="nucleotide sequence ID" value="NZ_CP133548.1"/>
</dbReference>
<dbReference type="EC" id="3.4.-.-" evidence="3"/>
<evidence type="ECO:0000259" key="2">
    <source>
        <dbReference type="Pfam" id="PF02517"/>
    </source>
</evidence>
<name>A0AA51X800_9GAMM</name>
<keyword evidence="1" id="KW-1133">Transmembrane helix</keyword>
<feature type="transmembrane region" description="Helical" evidence="1">
    <location>
        <begin position="16"/>
        <end position="38"/>
    </location>
</feature>
<feature type="transmembrane region" description="Helical" evidence="1">
    <location>
        <begin position="196"/>
        <end position="213"/>
    </location>
</feature>
<keyword evidence="1" id="KW-0812">Transmembrane</keyword>
<evidence type="ECO:0000313" key="4">
    <source>
        <dbReference type="Proteomes" id="UP001239782"/>
    </source>
</evidence>
<feature type="transmembrane region" description="Helical" evidence="1">
    <location>
        <begin position="133"/>
        <end position="149"/>
    </location>
</feature>
<dbReference type="EMBL" id="CP133548">
    <property type="protein sequence ID" value="WMS87625.1"/>
    <property type="molecule type" value="Genomic_DNA"/>
</dbReference>
<feature type="transmembrane region" description="Helical" evidence="1">
    <location>
        <begin position="84"/>
        <end position="105"/>
    </location>
</feature>
<keyword evidence="4" id="KW-1185">Reference proteome</keyword>
<organism evidence="3 4">
    <name type="scientific">Pleionea litopenaei</name>
    <dbReference type="NCBI Taxonomy" id="3070815"/>
    <lineage>
        <taxon>Bacteria</taxon>
        <taxon>Pseudomonadati</taxon>
        <taxon>Pseudomonadota</taxon>
        <taxon>Gammaproteobacteria</taxon>
        <taxon>Oceanospirillales</taxon>
        <taxon>Pleioneaceae</taxon>
        <taxon>Pleionea</taxon>
    </lineage>
</organism>
<dbReference type="Proteomes" id="UP001239782">
    <property type="component" value="Chromosome"/>
</dbReference>
<evidence type="ECO:0000256" key="1">
    <source>
        <dbReference type="SAM" id="Phobius"/>
    </source>
</evidence>
<keyword evidence="3" id="KW-0378">Hydrolase</keyword>
<evidence type="ECO:0000313" key="3">
    <source>
        <dbReference type="EMBL" id="WMS87625.1"/>
    </source>
</evidence>
<feature type="transmembrane region" description="Helical" evidence="1">
    <location>
        <begin position="170"/>
        <end position="190"/>
    </location>
</feature>
<accession>A0AA51X800</accession>
<dbReference type="AlphaFoldDB" id="A0AA51X800"/>
<dbReference type="Pfam" id="PF02517">
    <property type="entry name" value="Rce1-like"/>
    <property type="match status" value="1"/>
</dbReference>
<feature type="transmembrane region" description="Helical" evidence="1">
    <location>
        <begin position="44"/>
        <end position="63"/>
    </location>
</feature>
<sequence>MQTSYKQDLSQSKSLPFYYFLLDLAIYISVMFLIREVYFSQFNFITNGLFWSLTSLTVALTLMRLRGVAWRDIGLCLPKSMKKAAMATVFIFVFSLVSIIIFELLKDQLALNLAQDQSDHQATAKFGYLKDNWGMFLLIIPLVWIQSAFEELLDRGFLINWIERALSNNWLATVIAVITQALIFGFRHSYDISERSITVALIGLAMGIGYVAFGRNLWPLIIAHCVLNTVSMAGRV</sequence>
<proteinExistence type="predicted"/>
<dbReference type="GO" id="GO:0080120">
    <property type="term" value="P:CAAX-box protein maturation"/>
    <property type="evidence" value="ECO:0007669"/>
    <property type="project" value="UniProtKB-ARBA"/>
</dbReference>
<keyword evidence="1" id="KW-0472">Membrane</keyword>
<feature type="domain" description="CAAX prenyl protease 2/Lysostaphin resistance protein A-like" evidence="2">
    <location>
        <begin position="133"/>
        <end position="230"/>
    </location>
</feature>